<evidence type="ECO:0000313" key="3">
    <source>
        <dbReference type="Proteomes" id="UP000824025"/>
    </source>
</evidence>
<dbReference type="EMBL" id="DXCF01000037">
    <property type="protein sequence ID" value="HIZ10301.1"/>
    <property type="molecule type" value="Genomic_DNA"/>
</dbReference>
<proteinExistence type="predicted"/>
<keyword evidence="1" id="KW-0732">Signal</keyword>
<reference evidence="2" key="1">
    <citation type="journal article" date="2021" name="PeerJ">
        <title>Extensive microbial diversity within the chicken gut microbiome revealed by metagenomics and culture.</title>
        <authorList>
            <person name="Gilroy R."/>
            <person name="Ravi A."/>
            <person name="Getino M."/>
            <person name="Pursley I."/>
            <person name="Horton D.L."/>
            <person name="Alikhan N.F."/>
            <person name="Baker D."/>
            <person name="Gharbi K."/>
            <person name="Hall N."/>
            <person name="Watson M."/>
            <person name="Adriaenssens E.M."/>
            <person name="Foster-Nyarko E."/>
            <person name="Jarju S."/>
            <person name="Secka A."/>
            <person name="Antonio M."/>
            <person name="Oren A."/>
            <person name="Chaudhuri R.R."/>
            <person name="La Ragione R."/>
            <person name="Hildebrand F."/>
            <person name="Pallen M.J."/>
        </authorList>
    </citation>
    <scope>NUCLEOTIDE SEQUENCE</scope>
    <source>
        <strain evidence="2">CHK192-19661</strain>
    </source>
</reference>
<organism evidence="2 3">
    <name type="scientific">Candidatus Borkfalkia avicola</name>
    <dbReference type="NCBI Taxonomy" id="2838503"/>
    <lineage>
        <taxon>Bacteria</taxon>
        <taxon>Bacillati</taxon>
        <taxon>Bacillota</taxon>
        <taxon>Clostridia</taxon>
        <taxon>Christensenellales</taxon>
        <taxon>Christensenellaceae</taxon>
        <taxon>Candidatus Borkfalkia</taxon>
    </lineage>
</organism>
<accession>A0A9D2IIZ1</accession>
<reference evidence="2" key="2">
    <citation type="submission" date="2021-04" db="EMBL/GenBank/DDBJ databases">
        <authorList>
            <person name="Gilroy R."/>
        </authorList>
    </citation>
    <scope>NUCLEOTIDE SEQUENCE</scope>
    <source>
        <strain evidence="2">CHK192-19661</strain>
    </source>
</reference>
<feature type="chain" id="PRO_5038846110" description="DUF5050 domain-containing protein" evidence="1">
    <location>
        <begin position="20"/>
        <end position="510"/>
    </location>
</feature>
<dbReference type="PROSITE" id="PS51257">
    <property type="entry name" value="PROKAR_LIPOPROTEIN"/>
    <property type="match status" value="1"/>
</dbReference>
<protein>
    <recommendedName>
        <fullName evidence="4">DUF5050 domain-containing protein</fullName>
    </recommendedName>
</protein>
<dbReference type="Proteomes" id="UP000824025">
    <property type="component" value="Unassembled WGS sequence"/>
</dbReference>
<comment type="caution">
    <text evidence="2">The sequence shown here is derived from an EMBL/GenBank/DDBJ whole genome shotgun (WGS) entry which is preliminary data.</text>
</comment>
<evidence type="ECO:0000256" key="1">
    <source>
        <dbReference type="SAM" id="SignalP"/>
    </source>
</evidence>
<sequence length="510" mass="54503">MKKRIFVAAAALACVFALAGCGAGIGDLAPENAVRGIRSESLSALDGYTASSVDGEGFVVAERLRNGETEYALYDIRSQQLVTSDETFIAAEGYDGLYYTASVSEDGTTYTYVFYDGTEQVCTVSQTEEYLWSGGVYSFVDGNILYKGLNGEVYYGQRQGYAPVATPANTYELFTGSRVMPLGEEQAASFAVYDEGGSLIRIASPLSELERYVPDGAALSDPWYAGGRVFVQAVCSLPDDASAYDYVRNGTKYSADVLAYDLLSGGVEVLSGFGYVVDGTLGAGENCAVLLVRRIMENGQLSSASVAQCFGEDGGVFVDLQSLLPGARDFEAEGGYAALTDGVRTAYYRGNDLLATLSPASDAEWLGAGWLRRVSDPSQIMNAAGETVLTLPENASPSFVYENYIYYTVTEGSGEAVRYVFDAAAGQTEKLEGYSDEGLVYNGFYVADGEGARTLYDFETRGAVIEGLGAEAAVSLISAAEGNEQYCVVTATEGDTSRNYLVVREYDKEL</sequence>
<gene>
    <name evidence="2" type="ORF">H9726_07415</name>
</gene>
<feature type="signal peptide" evidence="1">
    <location>
        <begin position="1"/>
        <end position="19"/>
    </location>
</feature>
<dbReference type="AlphaFoldDB" id="A0A9D2IIZ1"/>
<evidence type="ECO:0008006" key="4">
    <source>
        <dbReference type="Google" id="ProtNLM"/>
    </source>
</evidence>
<name>A0A9D2IIZ1_9FIRM</name>
<evidence type="ECO:0000313" key="2">
    <source>
        <dbReference type="EMBL" id="HIZ10301.1"/>
    </source>
</evidence>